<comment type="similarity">
    <text evidence="3">Belongs to the dTDP-4-dehydrorhamnose 3,5-epimerase family.</text>
</comment>
<name>A0A3G1B7R7_9ARCH</name>
<dbReference type="OrthoDB" id="2990at2157"/>
<evidence type="ECO:0000256" key="1">
    <source>
        <dbReference type="PIRSR" id="PIRSR600888-1"/>
    </source>
</evidence>
<dbReference type="RefSeq" id="WP_048186844.1">
    <property type="nucleotide sequence ID" value="NZ_CP011097.1"/>
</dbReference>
<dbReference type="Proteomes" id="UP000266745">
    <property type="component" value="Chromosome"/>
</dbReference>
<dbReference type="GO" id="GO:0008830">
    <property type="term" value="F:dTDP-4-dehydrorhamnose 3,5-epimerase activity"/>
    <property type="evidence" value="ECO:0007669"/>
    <property type="project" value="UniProtKB-UniRule"/>
</dbReference>
<evidence type="ECO:0000313" key="5">
    <source>
        <dbReference type="Proteomes" id="UP000266745"/>
    </source>
</evidence>
<feature type="site" description="Participates in a stacking interaction with the thymidine ring of dTDP-4-oxo-6-deoxyglucose" evidence="2">
    <location>
        <position position="138"/>
    </location>
</feature>
<dbReference type="Pfam" id="PF00908">
    <property type="entry name" value="dTDP_sugar_isom"/>
    <property type="match status" value="1"/>
</dbReference>
<dbReference type="GO" id="GO:0005829">
    <property type="term" value="C:cytosol"/>
    <property type="evidence" value="ECO:0007669"/>
    <property type="project" value="TreeGrafter"/>
</dbReference>
<dbReference type="NCBIfam" id="TIGR01221">
    <property type="entry name" value="rmlC"/>
    <property type="match status" value="1"/>
</dbReference>
<dbReference type="InterPro" id="IPR011051">
    <property type="entry name" value="RmlC_Cupin_sf"/>
</dbReference>
<dbReference type="PANTHER" id="PTHR21047">
    <property type="entry name" value="DTDP-6-DEOXY-D-GLUCOSE-3,5 EPIMERASE"/>
    <property type="match status" value="1"/>
</dbReference>
<dbReference type="CDD" id="cd00438">
    <property type="entry name" value="cupin_RmlC"/>
    <property type="match status" value="1"/>
</dbReference>
<feature type="active site" description="Proton donor" evidence="1">
    <location>
        <position position="132"/>
    </location>
</feature>
<dbReference type="InterPro" id="IPR014710">
    <property type="entry name" value="RmlC-like_jellyroll"/>
</dbReference>
<dbReference type="GO" id="GO:0019305">
    <property type="term" value="P:dTDP-rhamnose biosynthetic process"/>
    <property type="evidence" value="ECO:0007669"/>
    <property type="project" value="UniProtKB-UniRule"/>
</dbReference>
<dbReference type="GeneID" id="24874300"/>
<feature type="active site" description="Proton acceptor" evidence="1">
    <location>
        <position position="62"/>
    </location>
</feature>
<dbReference type="PANTHER" id="PTHR21047:SF2">
    <property type="entry name" value="THYMIDINE DIPHOSPHO-4-KETO-RHAMNOSE 3,5-EPIMERASE"/>
    <property type="match status" value="1"/>
</dbReference>
<gene>
    <name evidence="4" type="ORF">SU86_007000</name>
</gene>
<comment type="function">
    <text evidence="3">Catalyzes the epimerization of the C3' and C5'positions of dTDP-6-deoxy-D-xylo-4-hexulose, forming dTDP-6-deoxy-L-lyxo-4-hexulose.</text>
</comment>
<reference evidence="4 5" key="1">
    <citation type="journal article" date="2016" name="Sci. Rep.">
        <title>A novel ammonia-oxidizing archaeon from wastewater treatment plant: Its enrichment, physiological and genomic characteristics.</title>
        <authorList>
            <person name="Li Y."/>
            <person name="Ding K."/>
            <person name="Wen X."/>
            <person name="Zhang B."/>
            <person name="Shen B."/>
            <person name="Yang Y."/>
        </authorList>
    </citation>
    <scope>NUCLEOTIDE SEQUENCE [LARGE SCALE GENOMIC DNA]</scope>
    <source>
        <strain evidence="4 5">SAT1</strain>
    </source>
</reference>
<evidence type="ECO:0000313" key="4">
    <source>
        <dbReference type="EMBL" id="AJZ76155.1"/>
    </source>
</evidence>
<dbReference type="KEGG" id="tah:SU86_007000"/>
<protein>
    <recommendedName>
        <fullName evidence="3">dTDP-4-dehydrorhamnose 3,5-epimerase</fullName>
        <ecNumber evidence="3">5.1.3.13</ecNumber>
    </recommendedName>
    <alternativeName>
        <fullName evidence="3">Thymidine diphospho-4-keto-rhamnose 3,5-epimerase</fullName>
    </alternativeName>
</protein>
<accession>A0A3G1B7R7</accession>
<evidence type="ECO:0000256" key="2">
    <source>
        <dbReference type="PIRSR" id="PIRSR600888-3"/>
    </source>
</evidence>
<comment type="catalytic activity">
    <reaction evidence="3">
        <text>dTDP-4-dehydro-6-deoxy-alpha-D-glucose = dTDP-4-dehydro-beta-L-rhamnose</text>
        <dbReference type="Rhea" id="RHEA:16969"/>
        <dbReference type="ChEBI" id="CHEBI:57649"/>
        <dbReference type="ChEBI" id="CHEBI:62830"/>
        <dbReference type="EC" id="5.1.3.13"/>
    </reaction>
</comment>
<dbReference type="UniPathway" id="UPA00124"/>
<proteinExistence type="inferred from homology"/>
<comment type="subunit">
    <text evidence="3">Homodimer.</text>
</comment>
<dbReference type="InterPro" id="IPR000888">
    <property type="entry name" value="RmlC-like"/>
</dbReference>
<dbReference type="AlphaFoldDB" id="A0A3G1B7R7"/>
<sequence length="175" mass="20815">MIFSETSLKDVFVIDMEKIEDERGFFARVWDIKEFTNLGLNTNIVQCSISYNKRRGTLRGIHYQEKPYEEDKIIRCVRGKMFDVIIDIRPESPTYKKWIGIELDANEYRMIYVPKGFAHGFQTLEDNTEVFYQISEFFMPKHARGIRWDDGSFKIDWPLNPSIISKRDQTYGDFK</sequence>
<dbReference type="STRING" id="1603555.SU86_007000"/>
<keyword evidence="5" id="KW-1185">Reference proteome</keyword>
<dbReference type="EC" id="5.1.3.13" evidence="3"/>
<keyword evidence="3" id="KW-0413">Isomerase</keyword>
<dbReference type="GO" id="GO:0000271">
    <property type="term" value="P:polysaccharide biosynthetic process"/>
    <property type="evidence" value="ECO:0007669"/>
    <property type="project" value="TreeGrafter"/>
</dbReference>
<dbReference type="EMBL" id="CP011097">
    <property type="protein sequence ID" value="AJZ76155.1"/>
    <property type="molecule type" value="Genomic_DNA"/>
</dbReference>
<comment type="pathway">
    <text evidence="3">Carbohydrate biosynthesis; dTDP-L-rhamnose biosynthesis.</text>
</comment>
<organism evidence="4 5">
    <name type="scientific">Candidatus Nitrosotenuis cloacae</name>
    <dbReference type="NCBI Taxonomy" id="1603555"/>
    <lineage>
        <taxon>Archaea</taxon>
        <taxon>Nitrososphaerota</taxon>
        <taxon>Candidatus Nitrosotenuis</taxon>
    </lineage>
</organism>
<evidence type="ECO:0000256" key="3">
    <source>
        <dbReference type="RuleBase" id="RU364069"/>
    </source>
</evidence>
<dbReference type="SUPFAM" id="SSF51182">
    <property type="entry name" value="RmlC-like cupins"/>
    <property type="match status" value="1"/>
</dbReference>
<dbReference type="Gene3D" id="2.60.120.10">
    <property type="entry name" value="Jelly Rolls"/>
    <property type="match status" value="1"/>
</dbReference>